<feature type="domain" description="Transposase IS801/IS1294" evidence="1">
    <location>
        <begin position="140"/>
        <end position="299"/>
    </location>
</feature>
<evidence type="ECO:0000313" key="3">
    <source>
        <dbReference type="EMBL" id="SET70404.1"/>
    </source>
</evidence>
<reference evidence="4" key="1">
    <citation type="submission" date="2016-10" db="EMBL/GenBank/DDBJ databases">
        <authorList>
            <person name="Varghese N."/>
            <person name="Submissions S."/>
        </authorList>
    </citation>
    <scope>NUCLEOTIDE SEQUENCE [LARGE SCALE GENOMIC DNA]</scope>
    <source>
        <strain evidence="4">CGMCC 1.6489</strain>
    </source>
</reference>
<evidence type="ECO:0000313" key="4">
    <source>
        <dbReference type="Proteomes" id="UP000198762"/>
    </source>
</evidence>
<evidence type="ECO:0000259" key="1">
    <source>
        <dbReference type="Pfam" id="PF04986"/>
    </source>
</evidence>
<dbReference type="STRING" id="430453.SAMN04487962_11841"/>
<protein>
    <submittedName>
        <fullName evidence="3">Transposase zinc-binding domain-containing protein</fullName>
    </submittedName>
</protein>
<keyword evidence="4" id="KW-1185">Reference proteome</keyword>
<dbReference type="InterPro" id="IPR026889">
    <property type="entry name" value="Zn_Tnp"/>
</dbReference>
<dbReference type="Pfam" id="PF04986">
    <property type="entry name" value="Y2_Tnp"/>
    <property type="match status" value="1"/>
</dbReference>
<dbReference type="OrthoDB" id="6979325at2"/>
<proteinExistence type="predicted"/>
<dbReference type="PANTHER" id="PTHR37023">
    <property type="entry name" value="TRANSPOSASE"/>
    <property type="match status" value="1"/>
</dbReference>
<organism evidence="3 4">
    <name type="scientific">Marinobacter segnicrescens</name>
    <dbReference type="NCBI Taxonomy" id="430453"/>
    <lineage>
        <taxon>Bacteria</taxon>
        <taxon>Pseudomonadati</taxon>
        <taxon>Pseudomonadota</taxon>
        <taxon>Gammaproteobacteria</taxon>
        <taxon>Pseudomonadales</taxon>
        <taxon>Marinobacteraceae</taxon>
        <taxon>Marinobacter</taxon>
    </lineage>
</organism>
<accession>A0A1I0GHP4</accession>
<dbReference type="GO" id="GO:0004803">
    <property type="term" value="F:transposase activity"/>
    <property type="evidence" value="ECO:0007669"/>
    <property type="project" value="InterPro"/>
</dbReference>
<name>A0A1I0GHP4_9GAMM</name>
<gene>
    <name evidence="3" type="ORF">SAMN04487962_11841</name>
</gene>
<dbReference type="Proteomes" id="UP000198762">
    <property type="component" value="Unassembled WGS sequence"/>
</dbReference>
<dbReference type="GO" id="GO:0006313">
    <property type="term" value="P:DNA transposition"/>
    <property type="evidence" value="ECO:0007669"/>
    <property type="project" value="InterPro"/>
</dbReference>
<dbReference type="AlphaFoldDB" id="A0A1I0GHP4"/>
<dbReference type="Pfam" id="PF14319">
    <property type="entry name" value="Zn_Tnp_IS91"/>
    <property type="match status" value="1"/>
</dbReference>
<evidence type="ECO:0000259" key="2">
    <source>
        <dbReference type="Pfam" id="PF14319"/>
    </source>
</evidence>
<dbReference type="InterPro" id="IPR007069">
    <property type="entry name" value="Transposase_32"/>
</dbReference>
<feature type="domain" description="Transposase zinc-binding" evidence="2">
    <location>
        <begin position="7"/>
        <end position="98"/>
    </location>
</feature>
<dbReference type="GO" id="GO:0003677">
    <property type="term" value="F:DNA binding"/>
    <property type="evidence" value="ECO:0007669"/>
    <property type="project" value="InterPro"/>
</dbReference>
<dbReference type="RefSeq" id="WP_091853812.1">
    <property type="nucleotide sequence ID" value="NZ_FOHZ01000018.1"/>
</dbReference>
<sequence length="357" mass="41697">MITLAQILRDHQTSLQLRYGGRMRPEHHAAIRSILACHTPDCGEVRYQCAPCQQRQQAYPSCGHRSCPACQHGTNRQWLERQRQKLLPVDYFLVTFTLPVQLRGFAWHHLRWTCHTLFQVARETLNQFARNDQRLGNQLGLVGVLHTHSRRLAFHPHVHIVIPGGGLTGSRWQRRAGKYLFNGRALARVFRAKFLDRMRKQGFALPDAIPQDWIAQCEQVGRGDHALTYLARYLYRGVLREPNIVAYDGEQVTFRYRDSQTQCWQTLTEPADRFLWRVLQHVLPKGLRRVREYGFLHSGARKTLHRLQLLLRVTLPSMATVSQPRKQRACPCCGQPMSLTVWRQPCRWPVIRRRWPA</sequence>
<dbReference type="EMBL" id="FOHZ01000018">
    <property type="protein sequence ID" value="SET70404.1"/>
    <property type="molecule type" value="Genomic_DNA"/>
</dbReference>
<dbReference type="PANTHER" id="PTHR37023:SF1">
    <property type="entry name" value="ISSOD25 TRANSPOSASE TNPA_ISSOD25"/>
    <property type="match status" value="1"/>
</dbReference>